<protein>
    <submittedName>
        <fullName evidence="1">Uncharacterized protein</fullName>
    </submittedName>
</protein>
<dbReference type="KEGG" id="fvr:FVEG_16802"/>
<proteinExistence type="predicted"/>
<evidence type="ECO:0000313" key="1">
    <source>
        <dbReference type="EMBL" id="EWG51485.1"/>
    </source>
</evidence>
<dbReference type="AlphaFoldDB" id="W7MUZ3"/>
<accession>W7MUZ3</accession>
<organism evidence="1 2">
    <name type="scientific">Gibberella moniliformis (strain M3125 / FGSC 7600)</name>
    <name type="common">Maize ear and stalk rot fungus</name>
    <name type="synonym">Fusarium verticillioides</name>
    <dbReference type="NCBI Taxonomy" id="334819"/>
    <lineage>
        <taxon>Eukaryota</taxon>
        <taxon>Fungi</taxon>
        <taxon>Dikarya</taxon>
        <taxon>Ascomycota</taxon>
        <taxon>Pezizomycotina</taxon>
        <taxon>Sordariomycetes</taxon>
        <taxon>Hypocreomycetidae</taxon>
        <taxon>Hypocreales</taxon>
        <taxon>Nectriaceae</taxon>
        <taxon>Fusarium</taxon>
        <taxon>Fusarium fujikuroi species complex</taxon>
    </lineage>
</organism>
<sequence length="134" mass="14781">MAAYRNMTNATLILTRCPSLVSNSNRAHWTMGAMICSSLTRSESSFGIPPPSKSIDRYILDHAIPCHAILAKTKEPRKKSQASNCSTTAISPKARMSVLIKVQLLHHILAPRVSGRRDNLKGSTLSWRLLALDQ</sequence>
<name>W7MUZ3_GIBM7</name>
<gene>
    <name evidence="1" type="ORF">FVEG_16802</name>
</gene>
<dbReference type="RefSeq" id="XP_018757676.1">
    <property type="nucleotide sequence ID" value="XM_018906038.1"/>
</dbReference>
<keyword evidence="2" id="KW-1185">Reference proteome</keyword>
<dbReference type="GeneID" id="30073678"/>
<reference evidence="1" key="2">
    <citation type="submission" date="2013-11" db="EMBL/GenBank/DDBJ databases">
        <authorList>
            <consortium name="The Broad Institute Genome Sequencing Platform"/>
            <person name="Ma L.-J."/>
            <person name="Corby-Kistler H."/>
            <person name="Broz K."/>
            <person name="Gale L.R."/>
            <person name="Jonkers W."/>
            <person name="O'Donnell K."/>
            <person name="Ploetz R."/>
            <person name="Steinberg C."/>
            <person name="Schwartz D.C."/>
            <person name="VanEtten H."/>
            <person name="Zhou S."/>
            <person name="Young S.K."/>
            <person name="Zeng Q."/>
            <person name="Gargeya S."/>
            <person name="Fitzgerald M."/>
            <person name="Abouelleil A."/>
            <person name="Alvarado L."/>
            <person name="Chapman S.B."/>
            <person name="Gainer-Dewar J."/>
            <person name="Goldberg J."/>
            <person name="Griggs A."/>
            <person name="Gujja S."/>
            <person name="Hansen M."/>
            <person name="Howarth C."/>
            <person name="Imamovic A."/>
            <person name="Ireland A."/>
            <person name="Larimer J."/>
            <person name="McCowan C."/>
            <person name="Murphy C."/>
            <person name="Pearson M."/>
            <person name="Poon T.W."/>
            <person name="Priest M."/>
            <person name="Roberts A."/>
            <person name="Saif S."/>
            <person name="Shea T."/>
            <person name="Sykes S."/>
            <person name="Wortman J."/>
            <person name="Nusbaum C."/>
            <person name="Birren B."/>
        </authorList>
    </citation>
    <scope>NUCLEOTIDE SEQUENCE</scope>
    <source>
        <strain evidence="1">7600</strain>
    </source>
</reference>
<dbReference type="Proteomes" id="UP000009096">
    <property type="component" value="Chromosome 9"/>
</dbReference>
<dbReference type="RefSeq" id="XP_018757675.1">
    <property type="nucleotide sequence ID" value="XM_018906037.1"/>
</dbReference>
<dbReference type="VEuPathDB" id="FungiDB:FVEG_16802"/>
<dbReference type="EMBL" id="DS022255">
    <property type="protein sequence ID" value="EWG51485.1"/>
    <property type="molecule type" value="Genomic_DNA"/>
</dbReference>
<dbReference type="EMBL" id="DS022255">
    <property type="protein sequence ID" value="EWG51484.1"/>
    <property type="molecule type" value="Genomic_DNA"/>
</dbReference>
<reference evidence="1 2" key="1">
    <citation type="journal article" date="2010" name="Nature">
        <title>Comparative genomics reveals mobile pathogenicity chromosomes in Fusarium.</title>
        <authorList>
            <person name="Ma L.J."/>
            <person name="van der Does H.C."/>
            <person name="Borkovich K.A."/>
            <person name="Coleman J.J."/>
            <person name="Daboussi M.J."/>
            <person name="Di Pietro A."/>
            <person name="Dufresne M."/>
            <person name="Freitag M."/>
            <person name="Grabherr M."/>
            <person name="Henrissat B."/>
            <person name="Houterman P.M."/>
            <person name="Kang S."/>
            <person name="Shim W.B."/>
            <person name="Woloshuk C."/>
            <person name="Xie X."/>
            <person name="Xu J.R."/>
            <person name="Antoniw J."/>
            <person name="Baker S.E."/>
            <person name="Bluhm B.H."/>
            <person name="Breakspear A."/>
            <person name="Brown D.W."/>
            <person name="Butchko R.A."/>
            <person name="Chapman S."/>
            <person name="Coulson R."/>
            <person name="Coutinho P.M."/>
            <person name="Danchin E.G."/>
            <person name="Diener A."/>
            <person name="Gale L.R."/>
            <person name="Gardiner D.M."/>
            <person name="Goff S."/>
            <person name="Hammond-Kosack K.E."/>
            <person name="Hilburn K."/>
            <person name="Hua-Van A."/>
            <person name="Jonkers W."/>
            <person name="Kazan K."/>
            <person name="Kodira C.D."/>
            <person name="Koehrsen M."/>
            <person name="Kumar L."/>
            <person name="Lee Y.H."/>
            <person name="Li L."/>
            <person name="Manners J.M."/>
            <person name="Miranda-Saavedra D."/>
            <person name="Mukherjee M."/>
            <person name="Park G."/>
            <person name="Park J."/>
            <person name="Park S.Y."/>
            <person name="Proctor R.H."/>
            <person name="Regev A."/>
            <person name="Ruiz-Roldan M.C."/>
            <person name="Sain D."/>
            <person name="Sakthikumar S."/>
            <person name="Sykes S."/>
            <person name="Schwartz D.C."/>
            <person name="Turgeon B.G."/>
            <person name="Wapinski I."/>
            <person name="Yoder O."/>
            <person name="Young S."/>
            <person name="Zeng Q."/>
            <person name="Zhou S."/>
            <person name="Galagan J."/>
            <person name="Cuomo C.A."/>
            <person name="Kistler H.C."/>
            <person name="Rep M."/>
        </authorList>
    </citation>
    <scope>NUCLEOTIDE SEQUENCE [LARGE SCALE GENOMIC DNA]</scope>
    <source>
        <strain evidence="1">7600</strain>
        <strain evidence="2">M3125 / FGSC 7600</strain>
    </source>
</reference>
<evidence type="ECO:0000313" key="2">
    <source>
        <dbReference type="Proteomes" id="UP000009096"/>
    </source>
</evidence>